<evidence type="ECO:0000259" key="2">
    <source>
        <dbReference type="Pfam" id="PF03732"/>
    </source>
</evidence>
<feature type="domain" description="Retrotransposon gag" evidence="2">
    <location>
        <begin position="29"/>
        <end position="117"/>
    </location>
</feature>
<evidence type="ECO:0000256" key="1">
    <source>
        <dbReference type="SAM" id="MobiDB-lite"/>
    </source>
</evidence>
<name>A0A9R1VWP1_LACSA</name>
<feature type="compositionally biased region" description="Basic and acidic residues" evidence="1">
    <location>
        <begin position="122"/>
        <end position="131"/>
    </location>
</feature>
<feature type="compositionally biased region" description="Polar residues" evidence="1">
    <location>
        <begin position="283"/>
        <end position="312"/>
    </location>
</feature>
<feature type="region of interest" description="Disordered" evidence="1">
    <location>
        <begin position="276"/>
        <end position="312"/>
    </location>
</feature>
<dbReference type="EMBL" id="NBSK02000003">
    <property type="protein sequence ID" value="KAJ0215317.1"/>
    <property type="molecule type" value="Genomic_DNA"/>
</dbReference>
<dbReference type="InterPro" id="IPR005162">
    <property type="entry name" value="Retrotrans_gag_dom"/>
</dbReference>
<dbReference type="AlphaFoldDB" id="A0A9R1VWP1"/>
<dbReference type="Proteomes" id="UP000235145">
    <property type="component" value="Unassembled WGS sequence"/>
</dbReference>
<proteinExistence type="predicted"/>
<reference evidence="3 4" key="1">
    <citation type="journal article" date="2017" name="Nat. Commun.">
        <title>Genome assembly with in vitro proximity ligation data and whole-genome triplication in lettuce.</title>
        <authorList>
            <person name="Reyes-Chin-Wo S."/>
            <person name="Wang Z."/>
            <person name="Yang X."/>
            <person name="Kozik A."/>
            <person name="Arikit S."/>
            <person name="Song C."/>
            <person name="Xia L."/>
            <person name="Froenicke L."/>
            <person name="Lavelle D.O."/>
            <person name="Truco M.J."/>
            <person name="Xia R."/>
            <person name="Zhu S."/>
            <person name="Xu C."/>
            <person name="Xu H."/>
            <person name="Xu X."/>
            <person name="Cox K."/>
            <person name="Korf I."/>
            <person name="Meyers B.C."/>
            <person name="Michelmore R.W."/>
        </authorList>
    </citation>
    <scope>NUCLEOTIDE SEQUENCE [LARGE SCALE GENOMIC DNA]</scope>
    <source>
        <strain evidence="4">cv. Salinas</strain>
        <tissue evidence="3">Seedlings</tissue>
    </source>
</reference>
<keyword evidence="4" id="KW-1185">Reference proteome</keyword>
<sequence>MRWISDIEGCFYTCSCPEHLRIQFVLNQLRLGAKDWWKCVTVDFTSAELTAVTWERFTAMFHDEYVPLVETEWLAHEFLTLKQGTESITTITRMFHERAMFCPEHVYSEQAHMSRYLSIQREGSEEGDRAQDSGQGGGGVTGEGSAIGLVPAGSQVGKARRFKTREPEGLHFCNSCVNLEVLKSRRRLDPKEKKKIQGLAPISEFSEDGLSESEVRLSNGGTRRVVHTTRRVQGNLLSSRTTRRVVHTTRRVRCSLSEFLNRRGDSSSRCHTRRVATTGEIPEQQQQLASRAIHTTTSSRGEFPSSRNGSTATVPARLVSNSFGLQSEAVVHSGLRSNARDKVPVSSGLRSDAVSSGLRSDAVNSGLRSDEVSSGLRSDAVSSGLRSDAASSGLRSDAVGKAKYVLYMYCMVCGSLGELTKIRAYSFSFGFRYFCKQREELGMMASHTPQLQFLSWELI</sequence>
<gene>
    <name evidence="3" type="ORF">LSAT_V11C300135960</name>
</gene>
<feature type="region of interest" description="Disordered" evidence="1">
    <location>
        <begin position="121"/>
        <end position="150"/>
    </location>
</feature>
<comment type="caution">
    <text evidence="3">The sequence shown here is derived from an EMBL/GenBank/DDBJ whole genome shotgun (WGS) entry which is preliminary data.</text>
</comment>
<protein>
    <recommendedName>
        <fullName evidence="2">Retrotransposon gag domain-containing protein</fullName>
    </recommendedName>
</protein>
<accession>A0A9R1VWP1</accession>
<dbReference type="Pfam" id="PF03732">
    <property type="entry name" value="Retrotrans_gag"/>
    <property type="match status" value="1"/>
</dbReference>
<organism evidence="3 4">
    <name type="scientific">Lactuca sativa</name>
    <name type="common">Garden lettuce</name>
    <dbReference type="NCBI Taxonomy" id="4236"/>
    <lineage>
        <taxon>Eukaryota</taxon>
        <taxon>Viridiplantae</taxon>
        <taxon>Streptophyta</taxon>
        <taxon>Embryophyta</taxon>
        <taxon>Tracheophyta</taxon>
        <taxon>Spermatophyta</taxon>
        <taxon>Magnoliopsida</taxon>
        <taxon>eudicotyledons</taxon>
        <taxon>Gunneridae</taxon>
        <taxon>Pentapetalae</taxon>
        <taxon>asterids</taxon>
        <taxon>campanulids</taxon>
        <taxon>Asterales</taxon>
        <taxon>Asteraceae</taxon>
        <taxon>Cichorioideae</taxon>
        <taxon>Cichorieae</taxon>
        <taxon>Lactucinae</taxon>
        <taxon>Lactuca</taxon>
    </lineage>
</organism>
<evidence type="ECO:0000313" key="3">
    <source>
        <dbReference type="EMBL" id="KAJ0215317.1"/>
    </source>
</evidence>
<evidence type="ECO:0000313" key="4">
    <source>
        <dbReference type="Proteomes" id="UP000235145"/>
    </source>
</evidence>